<dbReference type="Proteomes" id="UP001158986">
    <property type="component" value="Unassembled WGS sequence"/>
</dbReference>
<evidence type="ECO:0000313" key="4">
    <source>
        <dbReference type="EMBL" id="CAH0521321.1"/>
    </source>
</evidence>
<dbReference type="InterPro" id="IPR013746">
    <property type="entry name" value="HMG_CoA_synt_C_dom"/>
</dbReference>
<dbReference type="NCBIfam" id="TIGR01833">
    <property type="entry name" value="HMG-CoA-S_euk"/>
    <property type="match status" value="1"/>
</dbReference>
<reference evidence="4 5" key="1">
    <citation type="submission" date="2021-11" db="EMBL/GenBank/DDBJ databases">
        <authorList>
            <person name="Islam A."/>
            <person name="Islam S."/>
            <person name="Flora M.S."/>
            <person name="Rahman M."/>
            <person name="Ziaur R.M."/>
            <person name="Epstein J.H."/>
            <person name="Hassan M."/>
            <person name="Klassen M."/>
            <person name="Woodard K."/>
            <person name="Webb A."/>
            <person name="Webby R.J."/>
            <person name="El Zowalaty M.E."/>
        </authorList>
    </citation>
    <scope>NUCLEOTIDE SEQUENCE [LARGE SCALE GENOMIC DNA]</scope>
    <source>
        <strain evidence="4">Pbs1</strain>
    </source>
</reference>
<dbReference type="InterPro" id="IPR020841">
    <property type="entry name" value="PKS_Beta-ketoAc_synthase_dom"/>
</dbReference>
<dbReference type="EMBL" id="CAKLCB010000377">
    <property type="protein sequence ID" value="CAH0521321.1"/>
    <property type="molecule type" value="Genomic_DNA"/>
</dbReference>
<accession>A0ABN8DB49</accession>
<keyword evidence="2" id="KW-0808">Transferase</keyword>
<organism evidence="4 5">
    <name type="scientific">Peronospora belbahrii</name>
    <dbReference type="NCBI Taxonomy" id="622444"/>
    <lineage>
        <taxon>Eukaryota</taxon>
        <taxon>Sar</taxon>
        <taxon>Stramenopiles</taxon>
        <taxon>Oomycota</taxon>
        <taxon>Peronosporomycetes</taxon>
        <taxon>Peronosporales</taxon>
        <taxon>Peronosporaceae</taxon>
        <taxon>Peronospora</taxon>
    </lineage>
</organism>
<dbReference type="InterPro" id="IPR010122">
    <property type="entry name" value="HMG_CoA_synthase_euk"/>
</dbReference>
<dbReference type="InterPro" id="IPR016039">
    <property type="entry name" value="Thiolase-like"/>
</dbReference>
<dbReference type="Pfam" id="PF01154">
    <property type="entry name" value="HMG_CoA_synt_N"/>
    <property type="match status" value="1"/>
</dbReference>
<dbReference type="SUPFAM" id="SSF53901">
    <property type="entry name" value="Thiolase-like"/>
    <property type="match status" value="4"/>
</dbReference>
<dbReference type="Pfam" id="PF00109">
    <property type="entry name" value="ketoacyl-synt"/>
    <property type="match status" value="1"/>
</dbReference>
<dbReference type="CDD" id="cd00827">
    <property type="entry name" value="init_cond_enzymes"/>
    <property type="match status" value="1"/>
</dbReference>
<sequence>MTFVRPHNVGILAMEVHFPCDYVLQEELEIFDGVSSGKYTLGLGQIAMAVPGDREDVNALALTAVSRLLSKFQVSTDEIGRLEVGTETLVDKSKSTKTVLMQLFGDKDTDVDGATVINACYGGTAALLNAIAWVESSFWDRRYAVVVATDIAVYPKGPARPTGGCGAVAMLIGPDAPMVLDCKTKATHADNVWDFYKPNVNSEYPTVDGKLSNLCYLHALDECYQLFCKKSEMAAQKNGTELGLKSIDYAVFHSPYNKLVQKSFARLLFLDLRRLLRRGDEVAEKKFALLKKWKDTPLSETLNDRELEMAARDVAKADFDIKVSPSCTTSQQLGNSYTAAVYMNLATLVHARAKDLALGARVLMFSYGSGSLATMYMLHTREPTESAKGKFSLGKIAKSLDLTFRLERRNKKTPEQYAARMKLRQCTFGAKKELKLTQSIASIPEGDFYLDRIDDVGRRYYARSKPQVIVEGDEQAHRRMIKTTQELAGAVYVTGTSVGLPGQTKVFEGKKSVEKLLNGDNCIHILTDADKDRMVAQNIVHISKDYTTGNVTRSSVSTRDKCIQVSAVASHVDLEKDYGVATTIARSMDEPTQLAVAAGLEAVRNAGLVDGIDANWRLSENMRDSTGVIYATSFPTMNAAVSETSRYYEEGSQESASTYQMDRKILFRLLILANAQLAQLIGARGPNTQINAACAGTTQAIGMAQDWINNGKCQRVIVVSSDTASSKTMMPLIGGGFHALGAACIAPTANDAARPFDVKRSGMIVGSGAIGLVFESSLALVERPVAGPSDKKSVRLLASQFSNSAYHGAALEPNHVGQELVRFLDSVERDFNITRKEIAQNGVYYSHETGTNASATFSCAYTEVTALRTAFGSELLAQLMITNTKGITGHPMAVAFEDVAAIEGLRNGCVPPVVHFEAHDPNLGETPLRLAPGGVYAHKYALRFAAGFGSQLAFSLYTLEY</sequence>
<dbReference type="InterPro" id="IPR014030">
    <property type="entry name" value="Ketoacyl_synth_N"/>
</dbReference>
<comment type="similarity">
    <text evidence="1">Belongs to the thiolase-like superfamily. HMG-CoA synthase family.</text>
</comment>
<protein>
    <recommendedName>
        <fullName evidence="3">Ketosynthase family 3 (KS3) domain-containing protein</fullName>
    </recommendedName>
</protein>
<dbReference type="PANTHER" id="PTHR43323:SF2">
    <property type="entry name" value="HYDROXYMETHYLGLUTARYL-COA SYNTHASE"/>
    <property type="match status" value="1"/>
</dbReference>
<evidence type="ECO:0000313" key="5">
    <source>
        <dbReference type="Proteomes" id="UP001158986"/>
    </source>
</evidence>
<dbReference type="Gene3D" id="3.40.47.10">
    <property type="match status" value="3"/>
</dbReference>
<dbReference type="Pfam" id="PF08540">
    <property type="entry name" value="HMG_CoA_synt_C"/>
    <property type="match status" value="1"/>
</dbReference>
<feature type="domain" description="Ketosynthase family 3 (KS3)" evidence="3">
    <location>
        <begin position="488"/>
        <end position="959"/>
    </location>
</feature>
<evidence type="ECO:0000256" key="2">
    <source>
        <dbReference type="ARBA" id="ARBA00022679"/>
    </source>
</evidence>
<dbReference type="PROSITE" id="PS52004">
    <property type="entry name" value="KS3_2"/>
    <property type="match status" value="1"/>
</dbReference>
<keyword evidence="5" id="KW-1185">Reference proteome</keyword>
<proteinExistence type="inferred from homology"/>
<evidence type="ECO:0000259" key="3">
    <source>
        <dbReference type="PROSITE" id="PS52004"/>
    </source>
</evidence>
<dbReference type="InterPro" id="IPR013528">
    <property type="entry name" value="HMG_CoA_synth_N"/>
</dbReference>
<comment type="caution">
    <text evidence="4">The sequence shown here is derived from an EMBL/GenBank/DDBJ whole genome shotgun (WGS) entry which is preliminary data.</text>
</comment>
<name>A0ABN8DB49_9STRA</name>
<dbReference type="PANTHER" id="PTHR43323">
    <property type="entry name" value="3-HYDROXY-3-METHYLGLUTARYL COENZYME A SYNTHASE"/>
    <property type="match status" value="1"/>
</dbReference>
<evidence type="ECO:0000256" key="1">
    <source>
        <dbReference type="ARBA" id="ARBA00007061"/>
    </source>
</evidence>
<gene>
    <name evidence="4" type="ORF">PBS001_LOCUS7779</name>
</gene>